<keyword evidence="1" id="KW-0472">Membrane</keyword>
<reference evidence="2 3" key="1">
    <citation type="submission" date="2019-03" db="EMBL/GenBank/DDBJ databases">
        <title>Genomic Encyclopedia of Type Strains, Phase IV (KMG-IV): sequencing the most valuable type-strain genomes for metagenomic binning, comparative biology and taxonomic classification.</title>
        <authorList>
            <person name="Goeker M."/>
        </authorList>
    </citation>
    <scope>NUCLEOTIDE SEQUENCE [LARGE SCALE GENOMIC DNA]</scope>
    <source>
        <strain evidence="2 3">DSM 17974</strain>
    </source>
</reference>
<protein>
    <submittedName>
        <fullName evidence="2">Uncharacterized protein</fullName>
    </submittedName>
</protein>
<keyword evidence="3" id="KW-1185">Reference proteome</keyword>
<feature type="transmembrane region" description="Helical" evidence="1">
    <location>
        <begin position="6"/>
        <end position="25"/>
    </location>
</feature>
<proteinExistence type="predicted"/>
<evidence type="ECO:0000313" key="3">
    <source>
        <dbReference type="Proteomes" id="UP000294581"/>
    </source>
</evidence>
<sequence length="51" mass="5810">MDVFRLVQLICGVLVSLLGTMKAWLEWKAMREQRKGETSESGDASQRNPRS</sequence>
<dbReference type="EMBL" id="SORF01000043">
    <property type="protein sequence ID" value="TDY37741.1"/>
    <property type="molecule type" value="Genomic_DNA"/>
</dbReference>
<organism evidence="2 3">
    <name type="scientific">Alicyclobacillus sacchari</name>
    <dbReference type="NCBI Taxonomy" id="392010"/>
    <lineage>
        <taxon>Bacteria</taxon>
        <taxon>Bacillati</taxon>
        <taxon>Bacillota</taxon>
        <taxon>Bacilli</taxon>
        <taxon>Bacillales</taxon>
        <taxon>Alicyclobacillaceae</taxon>
        <taxon>Alicyclobacillus</taxon>
    </lineage>
</organism>
<keyword evidence="1" id="KW-0812">Transmembrane</keyword>
<evidence type="ECO:0000313" key="2">
    <source>
        <dbReference type="EMBL" id="TDY37741.1"/>
    </source>
</evidence>
<dbReference type="AlphaFoldDB" id="A0A4R8L596"/>
<name>A0A4R8L596_9BACL</name>
<gene>
    <name evidence="2" type="ORF">C7445_1435</name>
</gene>
<accession>A0A4R8L596</accession>
<keyword evidence="1" id="KW-1133">Transmembrane helix</keyword>
<evidence type="ECO:0000256" key="1">
    <source>
        <dbReference type="SAM" id="Phobius"/>
    </source>
</evidence>
<comment type="caution">
    <text evidence="2">The sequence shown here is derived from an EMBL/GenBank/DDBJ whole genome shotgun (WGS) entry which is preliminary data.</text>
</comment>
<dbReference type="Proteomes" id="UP000294581">
    <property type="component" value="Unassembled WGS sequence"/>
</dbReference>